<dbReference type="NCBIfam" id="TIGR00231">
    <property type="entry name" value="small_GTP"/>
    <property type="match status" value="1"/>
</dbReference>
<dbReference type="GO" id="GO:0005739">
    <property type="term" value="C:mitochondrion"/>
    <property type="evidence" value="ECO:0007669"/>
    <property type="project" value="TreeGrafter"/>
</dbReference>
<name>A0A0H5QGL8_9EUKA</name>
<dbReference type="PRINTS" id="PR00326">
    <property type="entry name" value="GTP1OBG"/>
</dbReference>
<dbReference type="PANTHER" id="PTHR11702:SF31">
    <property type="entry name" value="MITOCHONDRIAL RIBOSOME-ASSOCIATED GTPASE 2"/>
    <property type="match status" value="1"/>
</dbReference>
<dbReference type="GO" id="GO:0000287">
    <property type="term" value="F:magnesium ion binding"/>
    <property type="evidence" value="ECO:0007669"/>
    <property type="project" value="InterPro"/>
</dbReference>
<dbReference type="InterPro" id="IPR014100">
    <property type="entry name" value="GTP-bd_Obg/CgtA"/>
</dbReference>
<dbReference type="CDD" id="cd01898">
    <property type="entry name" value="Obg"/>
    <property type="match status" value="1"/>
</dbReference>
<dbReference type="InterPro" id="IPR036726">
    <property type="entry name" value="GTP1_OBG_dom_sf"/>
</dbReference>
<protein>
    <recommendedName>
        <fullName evidence="8">OBG-type G domain-containing protein</fullName>
    </recommendedName>
</protein>
<sequence length="413" mass="44758">MLRSITRGWARAIQSEAFTATQNRFIDFARITVTGGAGGQGCSSFERLRNGKRGRANGGNGGSGGDVIIKSSSSAIGLNISSHHIKGQCGMNGGSDKSHGQNGNDAIITVPVGTVIRFVESSSGRLAHSNSNDWMDMFADPIQHDPSSESEFESENADCSDEDESRETPEAGAVIKDMMRHGDEVVVATGGRGGMGNRASNARYIKGVHQTPSSGTKGTTARIELELKLLADVGLVGYPNAGKSTLLSALCNATPKIDSYPFTTLQPNLGVLEFRDVEKTRVTIADIPGLVDGAAENRGLGHRFLRHIDRTKVLVYVLDIAATETRDPIEDFINLRQELSLYNPDLLHRPSLIFANKIDRRKTTCERNLHRLTEVCEDLPLVAGSAQKRVNLETMVQTLYQLCPKSDPWKLAP</sequence>
<keyword evidence="3" id="KW-0342">GTP-binding</keyword>
<evidence type="ECO:0000313" key="7">
    <source>
        <dbReference type="EMBL" id="CRZ00747.1"/>
    </source>
</evidence>
<dbReference type="InterPro" id="IPR031167">
    <property type="entry name" value="G_OBG"/>
</dbReference>
<dbReference type="Pfam" id="PF01018">
    <property type="entry name" value="GTP1_OBG"/>
    <property type="match status" value="2"/>
</dbReference>
<dbReference type="EMBL" id="HACM01000305">
    <property type="protein sequence ID" value="CRZ00747.1"/>
    <property type="molecule type" value="Transcribed_RNA"/>
</dbReference>
<dbReference type="InterPro" id="IPR005225">
    <property type="entry name" value="Small_GTP-bd"/>
</dbReference>
<dbReference type="Pfam" id="PF01926">
    <property type="entry name" value="MMR_HSR1"/>
    <property type="match status" value="1"/>
</dbReference>
<dbReference type="SUPFAM" id="SSF52540">
    <property type="entry name" value="P-loop containing nucleoside triphosphate hydrolases"/>
    <property type="match status" value="1"/>
</dbReference>
<accession>A0A0H5QGL8</accession>
<evidence type="ECO:0000259" key="5">
    <source>
        <dbReference type="PROSITE" id="PS51710"/>
    </source>
</evidence>
<evidence type="ECO:0000256" key="1">
    <source>
        <dbReference type="ARBA" id="ARBA00007699"/>
    </source>
</evidence>
<feature type="domain" description="OBG-type G" evidence="5">
    <location>
        <begin position="231"/>
        <end position="404"/>
    </location>
</feature>
<proteinExistence type="inferred from homology"/>
<keyword evidence="2" id="KW-0547">Nucleotide-binding</keyword>
<evidence type="ECO:0000256" key="2">
    <source>
        <dbReference type="ARBA" id="ARBA00022741"/>
    </source>
</evidence>
<dbReference type="InterPro" id="IPR045086">
    <property type="entry name" value="OBG_GTPase"/>
</dbReference>
<dbReference type="PIRSF" id="PIRSF002401">
    <property type="entry name" value="GTP_bd_Obg/CgtA"/>
    <property type="match status" value="1"/>
</dbReference>
<dbReference type="GO" id="GO:0003924">
    <property type="term" value="F:GTPase activity"/>
    <property type="evidence" value="ECO:0007669"/>
    <property type="project" value="InterPro"/>
</dbReference>
<dbReference type="InterPro" id="IPR006073">
    <property type="entry name" value="GTP-bd"/>
</dbReference>
<feature type="compositionally biased region" description="Acidic residues" evidence="4">
    <location>
        <begin position="148"/>
        <end position="165"/>
    </location>
</feature>
<feature type="domain" description="Obg" evidence="6">
    <location>
        <begin position="23"/>
        <end position="230"/>
    </location>
</feature>
<organism evidence="7">
    <name type="scientific">Spongospora subterranea</name>
    <dbReference type="NCBI Taxonomy" id="70186"/>
    <lineage>
        <taxon>Eukaryota</taxon>
        <taxon>Sar</taxon>
        <taxon>Rhizaria</taxon>
        <taxon>Endomyxa</taxon>
        <taxon>Phytomyxea</taxon>
        <taxon>Plasmodiophorida</taxon>
        <taxon>Plasmodiophoridae</taxon>
        <taxon>Spongospora</taxon>
    </lineage>
</organism>
<evidence type="ECO:0000259" key="6">
    <source>
        <dbReference type="PROSITE" id="PS51883"/>
    </source>
</evidence>
<comment type="similarity">
    <text evidence="1">Belongs to the TRAFAC class OBG-HflX-like GTPase superfamily. OBG GTPase family.</text>
</comment>
<dbReference type="SUPFAM" id="SSF82051">
    <property type="entry name" value="Obg GTP-binding protein N-terminal domain"/>
    <property type="match status" value="1"/>
</dbReference>
<feature type="region of interest" description="Disordered" evidence="4">
    <location>
        <begin position="139"/>
        <end position="168"/>
    </location>
</feature>
<dbReference type="PROSITE" id="PS51883">
    <property type="entry name" value="OBG"/>
    <property type="match status" value="1"/>
</dbReference>
<evidence type="ECO:0008006" key="8">
    <source>
        <dbReference type="Google" id="ProtNLM"/>
    </source>
</evidence>
<dbReference type="Gene3D" id="2.70.210.12">
    <property type="entry name" value="GTP1/OBG domain"/>
    <property type="match status" value="1"/>
</dbReference>
<dbReference type="AlphaFoldDB" id="A0A0H5QGL8"/>
<dbReference type="InterPro" id="IPR006169">
    <property type="entry name" value="GTP1_OBG_dom"/>
</dbReference>
<dbReference type="Gene3D" id="3.40.50.300">
    <property type="entry name" value="P-loop containing nucleotide triphosphate hydrolases"/>
    <property type="match status" value="1"/>
</dbReference>
<dbReference type="PANTHER" id="PTHR11702">
    <property type="entry name" value="DEVELOPMENTALLY REGULATED GTP-BINDING PROTEIN-RELATED"/>
    <property type="match status" value="1"/>
</dbReference>
<dbReference type="InterPro" id="IPR027417">
    <property type="entry name" value="P-loop_NTPase"/>
</dbReference>
<evidence type="ECO:0000256" key="4">
    <source>
        <dbReference type="SAM" id="MobiDB-lite"/>
    </source>
</evidence>
<dbReference type="GO" id="GO:0005525">
    <property type="term" value="F:GTP binding"/>
    <property type="evidence" value="ECO:0007669"/>
    <property type="project" value="UniProtKB-KW"/>
</dbReference>
<dbReference type="GO" id="GO:0042254">
    <property type="term" value="P:ribosome biogenesis"/>
    <property type="evidence" value="ECO:0007669"/>
    <property type="project" value="UniProtKB-UniRule"/>
</dbReference>
<reference evidence="7" key="1">
    <citation type="submission" date="2015-04" db="EMBL/GenBank/DDBJ databases">
        <title>The genome sequence of the plant pathogenic Rhizarian Plasmodiophora brassicae reveals insights in its biotrophic life cycle and the origin of chitin synthesis.</title>
        <authorList>
            <person name="Schwelm A."/>
            <person name="Fogelqvist J."/>
            <person name="Knaust A."/>
            <person name="Julke S."/>
            <person name="Lilja T."/>
            <person name="Dhandapani V."/>
            <person name="Bonilla-Rosso G."/>
            <person name="Karlsson M."/>
            <person name="Shevchenko A."/>
            <person name="Choi S.R."/>
            <person name="Kim H.G."/>
            <person name="Park J.Y."/>
            <person name="Lim Y.P."/>
            <person name="Ludwig-Muller J."/>
            <person name="Dixelius C."/>
        </authorList>
    </citation>
    <scope>NUCLEOTIDE SEQUENCE</scope>
    <source>
        <tissue evidence="7">Potato root galls</tissue>
    </source>
</reference>
<evidence type="ECO:0000256" key="3">
    <source>
        <dbReference type="ARBA" id="ARBA00023134"/>
    </source>
</evidence>
<dbReference type="PROSITE" id="PS51710">
    <property type="entry name" value="G_OBG"/>
    <property type="match status" value="1"/>
</dbReference>